<name>A0A8C5I2A3_GOUWI</name>
<accession>A0A8C5I2A3</accession>
<protein>
    <recommendedName>
        <fullName evidence="5">Ig-like domain-containing protein</fullName>
    </recommendedName>
</protein>
<keyword evidence="3" id="KW-0472">Membrane</keyword>
<evidence type="ECO:0000259" key="5">
    <source>
        <dbReference type="PROSITE" id="PS50835"/>
    </source>
</evidence>
<sequence length="428" mass="47259">MIQIILLGYFMMCVCAAEVVDIVLSCTLVEEGSGLGGNGGSSLFGRTPVTLVLRDIEIGSDQSPDTLTPFFPPLVPNPDLIVFETKVSTPGIFDAHVLLHAECNDQEVTCEISLYSPPGSQKGSDPAHFLVSLNIKEVDFSTTLILQTLTVEKNELTLIQNKLGLPLSQTGTVLTKLIFVVFSNVKFVSALVHGDTVLYCGFKQPAVPLGQEVTVEWRLQHRGKGKKVVEMKTKLDDKELNPEVHSERKDSSLDADGLRYGNASVTLNKLKVLDEGTYICTVGIGQFFAQQVIQLKLFQSPYISLSEDKLVLESPHTLICHCSKFYPLDAQMEWFTLSPTDTEPKPFPQEGSLSGHRQHGDGTFSQSSQITVQPTLAPGTKVTCRVTHEAFDSPVHVSATVQRPDSDSYWWFLGFLIITVLFFYQVMR</sequence>
<reference evidence="6" key="1">
    <citation type="submission" date="2020-06" db="EMBL/GenBank/DDBJ databases">
        <authorList>
            <consortium name="Wellcome Sanger Institute Data Sharing"/>
        </authorList>
    </citation>
    <scope>NUCLEOTIDE SEQUENCE [LARGE SCALE GENOMIC DNA]</scope>
</reference>
<dbReference type="CTD" id="55080"/>
<proteinExistence type="predicted"/>
<evidence type="ECO:0000256" key="1">
    <source>
        <dbReference type="ARBA" id="ARBA00023319"/>
    </source>
</evidence>
<keyword evidence="3" id="KW-1133">Transmembrane helix</keyword>
<feature type="transmembrane region" description="Helical" evidence="3">
    <location>
        <begin position="409"/>
        <end position="427"/>
    </location>
</feature>
<dbReference type="Ensembl" id="ENSGWIT00000057709.1">
    <property type="protein sequence ID" value="ENSGWIP00000053514.1"/>
    <property type="gene ID" value="ENSGWIG00000025721.1"/>
</dbReference>
<evidence type="ECO:0000256" key="4">
    <source>
        <dbReference type="SAM" id="SignalP"/>
    </source>
</evidence>
<evidence type="ECO:0000256" key="2">
    <source>
        <dbReference type="SAM" id="MobiDB-lite"/>
    </source>
</evidence>
<organism evidence="6 7">
    <name type="scientific">Gouania willdenowi</name>
    <name type="common">Blunt-snouted clingfish</name>
    <name type="synonym">Lepadogaster willdenowi</name>
    <dbReference type="NCBI Taxonomy" id="441366"/>
    <lineage>
        <taxon>Eukaryota</taxon>
        <taxon>Metazoa</taxon>
        <taxon>Chordata</taxon>
        <taxon>Craniata</taxon>
        <taxon>Vertebrata</taxon>
        <taxon>Euteleostomi</taxon>
        <taxon>Actinopterygii</taxon>
        <taxon>Neopterygii</taxon>
        <taxon>Teleostei</taxon>
        <taxon>Neoteleostei</taxon>
        <taxon>Acanthomorphata</taxon>
        <taxon>Ovalentaria</taxon>
        <taxon>Blenniimorphae</taxon>
        <taxon>Blenniiformes</taxon>
        <taxon>Gobiesocoidei</taxon>
        <taxon>Gobiesocidae</taxon>
        <taxon>Gobiesocinae</taxon>
        <taxon>Gouania</taxon>
    </lineage>
</organism>
<dbReference type="Pfam" id="PF07654">
    <property type="entry name" value="C1-set"/>
    <property type="match status" value="1"/>
</dbReference>
<reference evidence="6" key="2">
    <citation type="submission" date="2025-08" db="UniProtKB">
        <authorList>
            <consortium name="Ensembl"/>
        </authorList>
    </citation>
    <scope>IDENTIFICATION</scope>
</reference>
<feature type="region of interest" description="Disordered" evidence="2">
    <location>
        <begin position="344"/>
        <end position="369"/>
    </location>
</feature>
<keyword evidence="3" id="KW-0812">Transmembrane</keyword>
<feature type="signal peptide" evidence="4">
    <location>
        <begin position="1"/>
        <end position="16"/>
    </location>
</feature>
<feature type="chain" id="PRO_5034041308" description="Ig-like domain-containing protein" evidence="4">
    <location>
        <begin position="17"/>
        <end position="428"/>
    </location>
</feature>
<dbReference type="PANTHER" id="PTHR23411">
    <property type="entry name" value="TAPASIN"/>
    <property type="match status" value="1"/>
</dbReference>
<evidence type="ECO:0000313" key="6">
    <source>
        <dbReference type="Ensembl" id="ENSGWIP00000053514.1"/>
    </source>
</evidence>
<dbReference type="PROSITE" id="PS50835">
    <property type="entry name" value="IG_LIKE"/>
    <property type="match status" value="2"/>
</dbReference>
<evidence type="ECO:0000256" key="3">
    <source>
        <dbReference type="SAM" id="Phobius"/>
    </source>
</evidence>
<dbReference type="SUPFAM" id="SSF48726">
    <property type="entry name" value="Immunoglobulin"/>
    <property type="match status" value="2"/>
</dbReference>
<feature type="domain" description="Ig-like" evidence="5">
    <location>
        <begin position="301"/>
        <end position="402"/>
    </location>
</feature>
<dbReference type="RefSeq" id="XP_028325598.1">
    <property type="nucleotide sequence ID" value="XM_028469797.1"/>
</dbReference>
<reference evidence="6" key="3">
    <citation type="submission" date="2025-09" db="UniProtKB">
        <authorList>
            <consortium name="Ensembl"/>
        </authorList>
    </citation>
    <scope>IDENTIFICATION</scope>
</reference>
<gene>
    <name evidence="6" type="primary">tapbpl</name>
</gene>
<dbReference type="InterPro" id="IPR050380">
    <property type="entry name" value="Immune_Resp_Modulators"/>
</dbReference>
<dbReference type="PRINTS" id="PR01669">
    <property type="entry name" value="TAPASIN"/>
</dbReference>
<dbReference type="GO" id="GO:0016020">
    <property type="term" value="C:membrane"/>
    <property type="evidence" value="ECO:0007669"/>
    <property type="project" value="InterPro"/>
</dbReference>
<dbReference type="OrthoDB" id="9948439at2759"/>
<dbReference type="GO" id="GO:0019885">
    <property type="term" value="P:antigen processing and presentation of endogenous peptide antigen via MHC class I"/>
    <property type="evidence" value="ECO:0007669"/>
    <property type="project" value="InterPro"/>
</dbReference>
<feature type="domain" description="Ig-like" evidence="5">
    <location>
        <begin position="194"/>
        <end position="282"/>
    </location>
</feature>
<dbReference type="InterPro" id="IPR008056">
    <property type="entry name" value="Tapasin"/>
</dbReference>
<dbReference type="InterPro" id="IPR003597">
    <property type="entry name" value="Ig_C1-set"/>
</dbReference>
<dbReference type="GeneID" id="114477472"/>
<dbReference type="Gene3D" id="2.60.40.10">
    <property type="entry name" value="Immunoglobulins"/>
    <property type="match status" value="3"/>
</dbReference>
<dbReference type="InterPro" id="IPR007110">
    <property type="entry name" value="Ig-like_dom"/>
</dbReference>
<dbReference type="Pfam" id="PF07686">
    <property type="entry name" value="V-set"/>
    <property type="match status" value="1"/>
</dbReference>
<dbReference type="Proteomes" id="UP000694680">
    <property type="component" value="Chromosome 16"/>
</dbReference>
<dbReference type="SMART" id="SM00407">
    <property type="entry name" value="IGc1"/>
    <property type="match status" value="1"/>
</dbReference>
<keyword evidence="1" id="KW-0393">Immunoglobulin domain</keyword>
<dbReference type="AlphaFoldDB" id="A0A8C5I2A3"/>
<dbReference type="InterPro" id="IPR036179">
    <property type="entry name" value="Ig-like_dom_sf"/>
</dbReference>
<keyword evidence="7" id="KW-1185">Reference proteome</keyword>
<evidence type="ECO:0000313" key="7">
    <source>
        <dbReference type="Proteomes" id="UP000694680"/>
    </source>
</evidence>
<dbReference type="InterPro" id="IPR013783">
    <property type="entry name" value="Ig-like_fold"/>
</dbReference>
<keyword evidence="4" id="KW-0732">Signal</keyword>
<dbReference type="InterPro" id="IPR013106">
    <property type="entry name" value="Ig_V-set"/>
</dbReference>